<dbReference type="EMBL" id="JAPEIS010000016">
    <property type="protein sequence ID" value="KAJ8058206.1"/>
    <property type="molecule type" value="Genomic_DNA"/>
</dbReference>
<proteinExistence type="predicted"/>
<reference evidence="2" key="1">
    <citation type="submission" date="2022-11" db="EMBL/GenBank/DDBJ databases">
        <title>Genome Resource of Sclerotinia nivalis Strain SnTB1, a Plant Pathogen Isolated from American Ginseng.</title>
        <authorList>
            <person name="Fan S."/>
        </authorList>
    </citation>
    <scope>NUCLEOTIDE SEQUENCE</scope>
    <source>
        <strain evidence="2">SnTB1</strain>
    </source>
</reference>
<comment type="caution">
    <text evidence="2">The sequence shown here is derived from an EMBL/GenBank/DDBJ whole genome shotgun (WGS) entry which is preliminary data.</text>
</comment>
<keyword evidence="1" id="KW-0812">Transmembrane</keyword>
<keyword evidence="1" id="KW-1133">Transmembrane helix</keyword>
<organism evidence="2 3">
    <name type="scientific">Sclerotinia nivalis</name>
    <dbReference type="NCBI Taxonomy" id="352851"/>
    <lineage>
        <taxon>Eukaryota</taxon>
        <taxon>Fungi</taxon>
        <taxon>Dikarya</taxon>
        <taxon>Ascomycota</taxon>
        <taxon>Pezizomycotina</taxon>
        <taxon>Leotiomycetes</taxon>
        <taxon>Helotiales</taxon>
        <taxon>Sclerotiniaceae</taxon>
        <taxon>Sclerotinia</taxon>
    </lineage>
</organism>
<evidence type="ECO:0000256" key="1">
    <source>
        <dbReference type="SAM" id="Phobius"/>
    </source>
</evidence>
<protein>
    <submittedName>
        <fullName evidence="2">Uncharacterized protein</fullName>
    </submittedName>
</protein>
<dbReference type="AlphaFoldDB" id="A0A9X0A8L3"/>
<dbReference type="Proteomes" id="UP001152300">
    <property type="component" value="Unassembled WGS sequence"/>
</dbReference>
<keyword evidence="3" id="KW-1185">Reference proteome</keyword>
<feature type="transmembrane region" description="Helical" evidence="1">
    <location>
        <begin position="40"/>
        <end position="68"/>
    </location>
</feature>
<gene>
    <name evidence="2" type="ORF">OCU04_012403</name>
</gene>
<evidence type="ECO:0000313" key="3">
    <source>
        <dbReference type="Proteomes" id="UP001152300"/>
    </source>
</evidence>
<name>A0A9X0A8L3_9HELO</name>
<evidence type="ECO:0000313" key="2">
    <source>
        <dbReference type="EMBL" id="KAJ8058206.1"/>
    </source>
</evidence>
<keyword evidence="1" id="KW-0472">Membrane</keyword>
<feature type="transmembrane region" description="Helical" evidence="1">
    <location>
        <begin position="13"/>
        <end position="33"/>
    </location>
</feature>
<sequence>MRLATFFDDTRDYFLSSVFNQTPCYLAYLVFFLAEGNSRFCFLAFCTISLSTLTNCLTYSVGMLLVAFEIEKEMVWMDGFTGRGDLFAPLFSYFCWDAWR</sequence>
<accession>A0A9X0A8L3</accession>